<reference evidence="1" key="1">
    <citation type="submission" date="2023-06" db="EMBL/GenBank/DDBJ databases">
        <authorList>
            <person name="Kurt Z."/>
        </authorList>
    </citation>
    <scope>NUCLEOTIDE SEQUENCE</scope>
</reference>
<dbReference type="Proteomes" id="UP001642409">
    <property type="component" value="Unassembled WGS sequence"/>
</dbReference>
<dbReference type="AlphaFoldDB" id="A0AA86R4V8"/>
<evidence type="ECO:0000313" key="1">
    <source>
        <dbReference type="EMBL" id="CAI9969397.1"/>
    </source>
</evidence>
<sequence>MVGCLQQSTINLDTSNIKNLVSNSTATDYCGTGYAYGYIYNSQAQISALTVIFSSLQAKSNTIVSRAGLSAFAYETQISMSSVTLKNNNISVYGLYADALCGFISGQFNSSCFVQLYKIVLQNLISNVNSISGTSYVSSGIGIVAISVFIDIQQISISNIQLSSQSQTGSVLGASLISLQSQSKILVNRVQTNSISISVTGYTNCYLGGISKVIQSEIQIDYYLSFDMQLYINTQTGNLSLGGAVGNINNSNTILSNSKIIQLYINGQNRNWNMVGGYIGSIMGSNLTQTHSIIFNSSIQSSSSNKEVNIGGFMGISELYSNLTFVDCTVSSILLNSSSEFACSRSVLFIGRVENSSCSVSVLNIINSQAITTALMSRSGGVFGRLYYSDVNATQITLNNINISSLSTTEDSYTTGITTSFGYSSLNLWQSSITSLNLSATSSASNVIAGSIHAQQNSAQFQCTDIIVDNINIQLLALNATRVAYAGMITASLSTAIVQSFNLTHVTIGTVNITFSSSSQYIGLISGYNDLKTILSIVDSKSIGTFLLQGTQYANCEQLTYQTNESGKQYINTRGC</sequence>
<evidence type="ECO:0000313" key="2">
    <source>
        <dbReference type="EMBL" id="CAL6062810.1"/>
    </source>
</evidence>
<gene>
    <name evidence="2" type="ORF">HINF_LOCUS50375</name>
    <name evidence="1" type="ORF">HINF_LOCUS57042</name>
</gene>
<keyword evidence="3" id="KW-1185">Reference proteome</keyword>
<protein>
    <submittedName>
        <fullName evidence="2">Hypothetical_protein</fullName>
    </submittedName>
</protein>
<accession>A0AA86R4V8</accession>
<dbReference type="EMBL" id="CATOUU010001058">
    <property type="protein sequence ID" value="CAI9969397.1"/>
    <property type="molecule type" value="Genomic_DNA"/>
</dbReference>
<name>A0AA86R4V8_9EUKA</name>
<comment type="caution">
    <text evidence="1">The sequence shown here is derived from an EMBL/GenBank/DDBJ whole genome shotgun (WGS) entry which is preliminary data.</text>
</comment>
<proteinExistence type="predicted"/>
<organism evidence="1">
    <name type="scientific">Hexamita inflata</name>
    <dbReference type="NCBI Taxonomy" id="28002"/>
    <lineage>
        <taxon>Eukaryota</taxon>
        <taxon>Metamonada</taxon>
        <taxon>Diplomonadida</taxon>
        <taxon>Hexamitidae</taxon>
        <taxon>Hexamitinae</taxon>
        <taxon>Hexamita</taxon>
    </lineage>
</organism>
<reference evidence="2 3" key="2">
    <citation type="submission" date="2024-07" db="EMBL/GenBank/DDBJ databases">
        <authorList>
            <person name="Akdeniz Z."/>
        </authorList>
    </citation>
    <scope>NUCLEOTIDE SEQUENCE [LARGE SCALE GENOMIC DNA]</scope>
</reference>
<dbReference type="EMBL" id="CAXDID020000241">
    <property type="protein sequence ID" value="CAL6062810.1"/>
    <property type="molecule type" value="Genomic_DNA"/>
</dbReference>
<evidence type="ECO:0000313" key="3">
    <source>
        <dbReference type="Proteomes" id="UP001642409"/>
    </source>
</evidence>